<protein>
    <submittedName>
        <fullName evidence="1">Uncharacterized protein</fullName>
    </submittedName>
</protein>
<dbReference type="Proteomes" id="UP000006882">
    <property type="component" value="Chromosome G5"/>
</dbReference>
<reference evidence="1 2" key="1">
    <citation type="journal article" date="2013" name="Nat. Genet.">
        <title>The high-quality draft genome of peach (Prunus persica) identifies unique patterns of genetic diversity, domestication and genome evolution.</title>
        <authorList>
            <consortium name="International Peach Genome Initiative"/>
            <person name="Verde I."/>
            <person name="Abbott A.G."/>
            <person name="Scalabrin S."/>
            <person name="Jung S."/>
            <person name="Shu S."/>
            <person name="Marroni F."/>
            <person name="Zhebentyayeva T."/>
            <person name="Dettori M.T."/>
            <person name="Grimwood J."/>
            <person name="Cattonaro F."/>
            <person name="Zuccolo A."/>
            <person name="Rossini L."/>
            <person name="Jenkins J."/>
            <person name="Vendramin E."/>
            <person name="Meisel L.A."/>
            <person name="Decroocq V."/>
            <person name="Sosinski B."/>
            <person name="Prochnik S."/>
            <person name="Mitros T."/>
            <person name="Policriti A."/>
            <person name="Cipriani G."/>
            <person name="Dondini L."/>
            <person name="Ficklin S."/>
            <person name="Goodstein D.M."/>
            <person name="Xuan P."/>
            <person name="Del Fabbro C."/>
            <person name="Aramini V."/>
            <person name="Copetti D."/>
            <person name="Gonzalez S."/>
            <person name="Horner D.S."/>
            <person name="Falchi R."/>
            <person name="Lucas S."/>
            <person name="Mica E."/>
            <person name="Maldonado J."/>
            <person name="Lazzari B."/>
            <person name="Bielenberg D."/>
            <person name="Pirona R."/>
            <person name="Miculan M."/>
            <person name="Barakat A."/>
            <person name="Testolin R."/>
            <person name="Stella A."/>
            <person name="Tartarini S."/>
            <person name="Tonutti P."/>
            <person name="Arus P."/>
            <person name="Orellana A."/>
            <person name="Wells C."/>
            <person name="Main D."/>
            <person name="Vizzotto G."/>
            <person name="Silva H."/>
            <person name="Salamini F."/>
            <person name="Schmutz J."/>
            <person name="Morgante M."/>
            <person name="Rokhsar D.S."/>
        </authorList>
    </citation>
    <scope>NUCLEOTIDE SEQUENCE [LARGE SCALE GENOMIC DNA]</scope>
    <source>
        <strain evidence="2">cv. Nemared</strain>
    </source>
</reference>
<sequence length="56" mass="6600">MRKEIWLFGRKKLIQNPAKASLSMYARQRMLMMSGFTDRHGSRIGMLHIFHIPTPL</sequence>
<evidence type="ECO:0000313" key="1">
    <source>
        <dbReference type="EMBL" id="ONI06173.1"/>
    </source>
</evidence>
<name>A0A251P3R0_PRUPE</name>
<dbReference type="Gramene" id="ONI06173">
    <property type="protein sequence ID" value="ONI06173"/>
    <property type="gene ID" value="PRUPE_5G045300"/>
</dbReference>
<gene>
    <name evidence="1" type="ORF">PRUPE_5G045300</name>
</gene>
<dbReference type="AlphaFoldDB" id="A0A251P3R0"/>
<evidence type="ECO:0000313" key="2">
    <source>
        <dbReference type="Proteomes" id="UP000006882"/>
    </source>
</evidence>
<keyword evidence="2" id="KW-1185">Reference proteome</keyword>
<proteinExistence type="predicted"/>
<dbReference type="EMBL" id="CM007655">
    <property type="protein sequence ID" value="ONI06173.1"/>
    <property type="molecule type" value="Genomic_DNA"/>
</dbReference>
<accession>A0A251P3R0</accession>
<organism evidence="1 2">
    <name type="scientific">Prunus persica</name>
    <name type="common">Peach</name>
    <name type="synonym">Amygdalus persica</name>
    <dbReference type="NCBI Taxonomy" id="3760"/>
    <lineage>
        <taxon>Eukaryota</taxon>
        <taxon>Viridiplantae</taxon>
        <taxon>Streptophyta</taxon>
        <taxon>Embryophyta</taxon>
        <taxon>Tracheophyta</taxon>
        <taxon>Spermatophyta</taxon>
        <taxon>Magnoliopsida</taxon>
        <taxon>eudicotyledons</taxon>
        <taxon>Gunneridae</taxon>
        <taxon>Pentapetalae</taxon>
        <taxon>rosids</taxon>
        <taxon>fabids</taxon>
        <taxon>Rosales</taxon>
        <taxon>Rosaceae</taxon>
        <taxon>Amygdaloideae</taxon>
        <taxon>Amygdaleae</taxon>
        <taxon>Prunus</taxon>
    </lineage>
</organism>